<evidence type="ECO:0000256" key="2">
    <source>
        <dbReference type="ARBA" id="ARBA00022676"/>
    </source>
</evidence>
<accession>A0A135ZZA9</accession>
<dbReference type="RefSeq" id="WP_068378480.1">
    <property type="nucleotide sequence ID" value="NZ_LSNE01000007.1"/>
</dbReference>
<keyword evidence="5" id="KW-1185">Reference proteome</keyword>
<protein>
    <recommendedName>
        <fullName evidence="6">Glycosyltransferase 2-like domain-containing protein</fullName>
    </recommendedName>
</protein>
<dbReference type="GO" id="GO:0016757">
    <property type="term" value="F:glycosyltransferase activity"/>
    <property type="evidence" value="ECO:0007669"/>
    <property type="project" value="UniProtKB-KW"/>
</dbReference>
<dbReference type="Gene3D" id="3.90.550.10">
    <property type="entry name" value="Spore Coat Polysaccharide Biosynthesis Protein SpsA, Chain A"/>
    <property type="match status" value="1"/>
</dbReference>
<reference evidence="5" key="1">
    <citation type="submission" date="2016-02" db="EMBL/GenBank/DDBJ databases">
        <authorList>
            <person name="Schultz-Johansen M."/>
            <person name="Glaring M.A."/>
            <person name="Bech P.K."/>
            <person name="Stougaard P."/>
        </authorList>
    </citation>
    <scope>NUCLEOTIDE SEQUENCE [LARGE SCALE GENOMIC DNA]</scope>
    <source>
        <strain evidence="5">S66</strain>
    </source>
</reference>
<evidence type="ECO:0000256" key="3">
    <source>
        <dbReference type="ARBA" id="ARBA00022679"/>
    </source>
</evidence>
<dbReference type="AlphaFoldDB" id="A0A135ZZA9"/>
<organism evidence="4 5">
    <name type="scientific">Paraglaciecola hydrolytica</name>
    <dbReference type="NCBI Taxonomy" id="1799789"/>
    <lineage>
        <taxon>Bacteria</taxon>
        <taxon>Pseudomonadati</taxon>
        <taxon>Pseudomonadota</taxon>
        <taxon>Gammaproteobacteria</taxon>
        <taxon>Alteromonadales</taxon>
        <taxon>Alteromonadaceae</taxon>
        <taxon>Paraglaciecola</taxon>
    </lineage>
</organism>
<gene>
    <name evidence="4" type="ORF">AX660_18270</name>
</gene>
<evidence type="ECO:0000313" key="5">
    <source>
        <dbReference type="Proteomes" id="UP000070299"/>
    </source>
</evidence>
<sequence>MGELTTSRHNFSVSQLSSTNSVPTWYIAVFAHNEAKNIGLALDSIVASTQHKDVAVFVLANGCKDATTDVVRAKAATVNNLYLLETDFGDKANAWNLFVHDVLPHTGLKESDSCFFMDGDVTCSVNTFSYLASALYEAPRAEAAGAMPATGRDRDAWRQRMTANGMLAGNCYALRSSFVLYLQQQQVRIPIGLIGEDFFVSWLVASNVWRNDYLDNQGMRCIFHSRAEFSFRSLSLLRPSDYRLYLRRKWRYTLRGIQHQMLMLLMRHRLGVLPTDVEQLYKTAPLPSRLVWCGFDTPLRTLAVHLIRKKSFARH</sequence>
<name>A0A135ZZA9_9ALTE</name>
<evidence type="ECO:0000313" key="4">
    <source>
        <dbReference type="EMBL" id="KXI28315.1"/>
    </source>
</evidence>
<evidence type="ECO:0000256" key="1">
    <source>
        <dbReference type="ARBA" id="ARBA00006739"/>
    </source>
</evidence>
<dbReference type="Proteomes" id="UP000070299">
    <property type="component" value="Unassembled WGS sequence"/>
</dbReference>
<evidence type="ECO:0008006" key="6">
    <source>
        <dbReference type="Google" id="ProtNLM"/>
    </source>
</evidence>
<dbReference type="STRING" id="1799789.AX660_18270"/>
<dbReference type="PANTHER" id="PTHR43630">
    <property type="entry name" value="POLY-BETA-1,6-N-ACETYL-D-GLUCOSAMINE SYNTHASE"/>
    <property type="match status" value="1"/>
</dbReference>
<dbReference type="PANTHER" id="PTHR43630:SF1">
    <property type="entry name" value="POLY-BETA-1,6-N-ACETYL-D-GLUCOSAMINE SYNTHASE"/>
    <property type="match status" value="1"/>
</dbReference>
<comment type="caution">
    <text evidence="4">The sequence shown here is derived from an EMBL/GenBank/DDBJ whole genome shotgun (WGS) entry which is preliminary data.</text>
</comment>
<dbReference type="OrthoDB" id="7248516at2"/>
<comment type="similarity">
    <text evidence="1">Belongs to the glycosyltransferase 2 family.</text>
</comment>
<dbReference type="SUPFAM" id="SSF53448">
    <property type="entry name" value="Nucleotide-diphospho-sugar transferases"/>
    <property type="match status" value="1"/>
</dbReference>
<keyword evidence="3" id="KW-0808">Transferase</keyword>
<dbReference type="Pfam" id="PF13641">
    <property type="entry name" value="Glyco_tranf_2_3"/>
    <property type="match status" value="1"/>
</dbReference>
<dbReference type="EMBL" id="LSNE01000007">
    <property type="protein sequence ID" value="KXI28315.1"/>
    <property type="molecule type" value="Genomic_DNA"/>
</dbReference>
<proteinExistence type="inferred from homology"/>
<keyword evidence="2" id="KW-0328">Glycosyltransferase</keyword>
<dbReference type="InterPro" id="IPR029044">
    <property type="entry name" value="Nucleotide-diphossugar_trans"/>
</dbReference>